<proteinExistence type="predicted"/>
<organism evidence="2 3">
    <name type="scientific">Zalerion maritima</name>
    <dbReference type="NCBI Taxonomy" id="339359"/>
    <lineage>
        <taxon>Eukaryota</taxon>
        <taxon>Fungi</taxon>
        <taxon>Dikarya</taxon>
        <taxon>Ascomycota</taxon>
        <taxon>Pezizomycotina</taxon>
        <taxon>Sordariomycetes</taxon>
        <taxon>Lulworthiomycetidae</taxon>
        <taxon>Lulworthiales</taxon>
        <taxon>Lulworthiaceae</taxon>
        <taxon>Zalerion</taxon>
    </lineage>
</organism>
<protein>
    <submittedName>
        <fullName evidence="2">Uncharacterized protein</fullName>
    </submittedName>
</protein>
<dbReference type="Proteomes" id="UP001201980">
    <property type="component" value="Unassembled WGS sequence"/>
</dbReference>
<name>A0AAD5WS75_9PEZI</name>
<evidence type="ECO:0000313" key="3">
    <source>
        <dbReference type="Proteomes" id="UP001201980"/>
    </source>
</evidence>
<reference evidence="2" key="1">
    <citation type="submission" date="2022-07" db="EMBL/GenBank/DDBJ databases">
        <title>Draft genome sequence of Zalerion maritima ATCC 34329, a (micro)plastics degrading marine fungus.</title>
        <authorList>
            <person name="Paco A."/>
            <person name="Goncalves M.F.M."/>
            <person name="Rocha-Santos T.A.P."/>
            <person name="Alves A."/>
        </authorList>
    </citation>
    <scope>NUCLEOTIDE SEQUENCE</scope>
    <source>
        <strain evidence="2">ATCC 34329</strain>
    </source>
</reference>
<keyword evidence="3" id="KW-1185">Reference proteome</keyword>
<gene>
    <name evidence="2" type="ORF">MKZ38_001007</name>
</gene>
<dbReference type="AlphaFoldDB" id="A0AAD5WS75"/>
<dbReference type="EMBL" id="JAKWBI020000124">
    <property type="protein sequence ID" value="KAJ2902098.1"/>
    <property type="molecule type" value="Genomic_DNA"/>
</dbReference>
<feature type="region of interest" description="Disordered" evidence="1">
    <location>
        <begin position="1"/>
        <end position="66"/>
    </location>
</feature>
<evidence type="ECO:0000313" key="2">
    <source>
        <dbReference type="EMBL" id="KAJ2902098.1"/>
    </source>
</evidence>
<comment type="caution">
    <text evidence="2">The sequence shown here is derived from an EMBL/GenBank/DDBJ whole genome shotgun (WGS) entry which is preliminary data.</text>
</comment>
<evidence type="ECO:0000256" key="1">
    <source>
        <dbReference type="SAM" id="MobiDB-lite"/>
    </source>
</evidence>
<accession>A0AAD5WS75</accession>
<sequence>MSPFASDTEDTRSQPWKEWVEEELEARKEADATEEGRAAQEERVHAYMEGNHDEDAAYESPANKAG</sequence>
<feature type="compositionally biased region" description="Basic and acidic residues" evidence="1">
    <location>
        <begin position="25"/>
        <end position="55"/>
    </location>
</feature>